<dbReference type="RefSeq" id="WP_083182069.1">
    <property type="nucleotide sequence ID" value="NZ_CBCRZR010000016.1"/>
</dbReference>
<name>A0A1X0N8U9_9PSED</name>
<evidence type="ECO:0000313" key="3">
    <source>
        <dbReference type="Proteomes" id="UP000192815"/>
    </source>
</evidence>
<evidence type="ECO:0000256" key="1">
    <source>
        <dbReference type="SAM" id="SignalP"/>
    </source>
</evidence>
<proteinExistence type="predicted"/>
<keyword evidence="1" id="KW-0732">Signal</keyword>
<dbReference type="EMBL" id="MUIO01000020">
    <property type="protein sequence ID" value="ORC60346.1"/>
    <property type="molecule type" value="Genomic_DNA"/>
</dbReference>
<feature type="chain" id="PRO_5012281209" evidence="1">
    <location>
        <begin position="27"/>
        <end position="175"/>
    </location>
</feature>
<organism evidence="2 3">
    <name type="scientific">Pseudomonas floridensis</name>
    <dbReference type="NCBI Taxonomy" id="1958950"/>
    <lineage>
        <taxon>Bacteria</taxon>
        <taxon>Pseudomonadati</taxon>
        <taxon>Pseudomonadota</taxon>
        <taxon>Gammaproteobacteria</taxon>
        <taxon>Pseudomonadales</taxon>
        <taxon>Pseudomonadaceae</taxon>
        <taxon>Pseudomonas</taxon>
    </lineage>
</organism>
<dbReference type="Proteomes" id="UP000192815">
    <property type="component" value="Unassembled WGS sequence"/>
</dbReference>
<dbReference type="STRING" id="1958950.BZK31_07060"/>
<feature type="signal peptide" evidence="1">
    <location>
        <begin position="1"/>
        <end position="26"/>
    </location>
</feature>
<keyword evidence="3" id="KW-1185">Reference proteome</keyword>
<protein>
    <submittedName>
        <fullName evidence="2">Uncharacterized protein</fullName>
    </submittedName>
</protein>
<reference evidence="3" key="1">
    <citation type="submission" date="2017-02" db="EMBL/GenBank/DDBJ databases">
        <title>Pseudomonas floridae sp. nov., a novel pathogenic bacterial species isolated from tomato.</title>
        <authorList>
            <person name="Timilsina S."/>
            <person name="Vallad G.E."/>
            <person name="Jones J.B."/>
        </authorList>
    </citation>
    <scope>NUCLEOTIDE SEQUENCE [LARGE SCALE GENOMIC DNA]</scope>
    <source>
        <strain evidence="3">GEV388</strain>
    </source>
</reference>
<dbReference type="AlphaFoldDB" id="A0A1X0N8U9"/>
<accession>A0A1X0N8U9</accession>
<gene>
    <name evidence="2" type="ORF">BZK31_07060</name>
</gene>
<evidence type="ECO:0000313" key="2">
    <source>
        <dbReference type="EMBL" id="ORC60346.1"/>
    </source>
</evidence>
<comment type="caution">
    <text evidence="2">The sequence shown here is derived from an EMBL/GenBank/DDBJ whole genome shotgun (WGS) entry which is preliminary data.</text>
</comment>
<sequence>MSTRFFKILTGLFVSTCVATPFYVNAQQAASPCDELVGDYALQPENRPVVRIEKKDQTFTMTLNDSGTLIHESFTPLSSADIAEMFEDQPMHPTCMLKENGFTIMKLPVGSPLNPTEDTHRDTLRYPLPTPVLMGVSVGYAAVMGLYSVPRQDVLKDVDEWDKDDRYEYSKEYGR</sequence>